<dbReference type="InterPro" id="IPR003660">
    <property type="entry name" value="HAMP_dom"/>
</dbReference>
<protein>
    <recommendedName>
        <fullName evidence="3">histidine kinase</fullName>
        <ecNumber evidence="3">2.7.13.3</ecNumber>
    </recommendedName>
</protein>
<dbReference type="InterPro" id="IPR033479">
    <property type="entry name" value="dCache_1"/>
</dbReference>
<dbReference type="CDD" id="cd18774">
    <property type="entry name" value="PDC2_HK_sensor"/>
    <property type="match status" value="1"/>
</dbReference>
<dbReference type="Pfam" id="PF00512">
    <property type="entry name" value="HisKA"/>
    <property type="match status" value="1"/>
</dbReference>
<comment type="catalytic activity">
    <reaction evidence="1">
        <text>ATP + protein L-histidine = ADP + protein N-phospho-L-histidine.</text>
        <dbReference type="EC" id="2.7.13.3"/>
    </reaction>
</comment>
<dbReference type="EC" id="2.7.13.3" evidence="3"/>
<evidence type="ECO:0000256" key="12">
    <source>
        <dbReference type="SAM" id="Coils"/>
    </source>
</evidence>
<dbReference type="RefSeq" id="WP_015722794.1">
    <property type="nucleotide sequence ID" value="NC_014972.1"/>
</dbReference>
<feature type="transmembrane region" description="Helical" evidence="13">
    <location>
        <begin position="285"/>
        <end position="308"/>
    </location>
</feature>
<evidence type="ECO:0000256" key="7">
    <source>
        <dbReference type="ARBA" id="ARBA00022692"/>
    </source>
</evidence>
<evidence type="ECO:0000256" key="10">
    <source>
        <dbReference type="ARBA" id="ARBA00023136"/>
    </source>
</evidence>
<evidence type="ECO:0000256" key="11">
    <source>
        <dbReference type="PROSITE-ProRule" id="PRU00169"/>
    </source>
</evidence>
<keyword evidence="18" id="KW-1185">Reference proteome</keyword>
<dbReference type="SMART" id="SM00448">
    <property type="entry name" value="REC"/>
    <property type="match status" value="1"/>
</dbReference>
<sequence length="799" mass="88419">MRTGLSKKILVPILGIIALGLAAVLVVQYLNARLIIRQELTKRLDREVHLSVKLIDSWLQARVTDIVAWSRQEVLAEALTEGGYYGRSAREGAESLLTTLKAGYPQYESLFLADRQGEIVAVSAPPGQPPMPVRLADRAYFQRALEGKASISEVLVSRLSAQKTFTCAAPIAVDGHVIGVLGGVIDFAVFKALFLEDFKVKQHGYAFVVDYRQQVLGSSRDNEQTLAESVPADFFQRIFAEPSGMFNVDTHDDEILTVFQRLQQTDWAFAIAQSVDNTLLPLRRIAQVSTVGAAVALLVISLLVIALFRKIIIARLQEMLRVIVNVQSGDFSQRIVASPCSRPDELTELTGSFNTMIAQLNHSMTELNEEIRVRKQTEATLAHHQENLEKIIEQRGAALEKEIRERQQVEERLVRAEKLEMIGTLAGGVAHDLNNILSGIVSYPDLLLMKLPQTSPLYAPLRTIKESGEKAAAIVQDLLTLARRGVTVKEPVLLNALIGDYLASPEFSLLQQRHPRIRVITDCAPDLFPVLGSPVHLEKTIMNLVTNAAEAMEGGGEIRLRTENRYVDNSLRLYEKIGQGEYVVLEVSDQGSGIRPEDLDKIFEPFYTSKKMGKSGTGLGMAVVWGTVKDHQGYINCESQVGVGSTFTLFFPVTSHQSFQRQVRTTVLDACRGQGEHILVVDDIVEQREIASSILRELGYQVTTVASGEEAVRLVARQRFDLVLLDMILGEGMDGLDTYQSILVHAPGQRAIITSGFSETERIAQALQLGVGQYIKKPYMIAKLGRAIREELTRGQTAQ</sequence>
<dbReference type="SMART" id="SM00387">
    <property type="entry name" value="HATPase_c"/>
    <property type="match status" value="1"/>
</dbReference>
<evidence type="ECO:0000256" key="1">
    <source>
        <dbReference type="ARBA" id="ARBA00000085"/>
    </source>
</evidence>
<comment type="subcellular location">
    <subcellularLocation>
        <location evidence="2">Cell membrane</location>
        <topology evidence="2">Multi-pass membrane protein</topology>
    </subcellularLocation>
</comment>
<feature type="coiled-coil region" evidence="12">
    <location>
        <begin position="374"/>
        <end position="419"/>
    </location>
</feature>
<dbReference type="SUPFAM" id="SSF158472">
    <property type="entry name" value="HAMP domain-like"/>
    <property type="match status" value="1"/>
</dbReference>
<evidence type="ECO:0000313" key="18">
    <source>
        <dbReference type="Proteomes" id="UP000006365"/>
    </source>
</evidence>
<dbReference type="PANTHER" id="PTHR43065:SF42">
    <property type="entry name" value="TWO-COMPONENT SENSOR PPRA"/>
    <property type="match status" value="1"/>
</dbReference>
<dbReference type="InterPro" id="IPR003661">
    <property type="entry name" value="HisK_dim/P_dom"/>
</dbReference>
<keyword evidence="7 13" id="KW-0812">Transmembrane</keyword>
<dbReference type="GO" id="GO:0000155">
    <property type="term" value="F:phosphorelay sensor kinase activity"/>
    <property type="evidence" value="ECO:0007669"/>
    <property type="project" value="InterPro"/>
</dbReference>
<accession>A0A7U4DMJ5</accession>
<feature type="transmembrane region" description="Helical" evidence="13">
    <location>
        <begin position="9"/>
        <end position="30"/>
    </location>
</feature>
<evidence type="ECO:0000313" key="17">
    <source>
        <dbReference type="EMBL" id="ADW16246.1"/>
    </source>
</evidence>
<dbReference type="GO" id="GO:0005886">
    <property type="term" value="C:plasma membrane"/>
    <property type="evidence" value="ECO:0007669"/>
    <property type="project" value="UniProtKB-SubCell"/>
</dbReference>
<evidence type="ECO:0000256" key="3">
    <source>
        <dbReference type="ARBA" id="ARBA00012438"/>
    </source>
</evidence>
<dbReference type="PROSITE" id="PS50109">
    <property type="entry name" value="HIS_KIN"/>
    <property type="match status" value="1"/>
</dbReference>
<dbReference type="CDD" id="cd00082">
    <property type="entry name" value="HisKA"/>
    <property type="match status" value="1"/>
</dbReference>
<dbReference type="Gene3D" id="3.40.50.2300">
    <property type="match status" value="1"/>
</dbReference>
<keyword evidence="9 13" id="KW-1133">Transmembrane helix</keyword>
<dbReference type="KEGG" id="dpr:Despr_0052"/>
<keyword evidence="12" id="KW-0175">Coiled coil</keyword>
<dbReference type="Gene3D" id="3.30.565.10">
    <property type="entry name" value="Histidine kinase-like ATPase, C-terminal domain"/>
    <property type="match status" value="1"/>
</dbReference>
<dbReference type="InterPro" id="IPR001789">
    <property type="entry name" value="Sig_transdc_resp-reg_receiver"/>
</dbReference>
<dbReference type="Pfam" id="PF00672">
    <property type="entry name" value="HAMP"/>
    <property type="match status" value="1"/>
</dbReference>
<dbReference type="Proteomes" id="UP000006365">
    <property type="component" value="Chromosome"/>
</dbReference>
<keyword evidence="6" id="KW-0808">Transferase</keyword>
<evidence type="ECO:0000256" key="13">
    <source>
        <dbReference type="SAM" id="Phobius"/>
    </source>
</evidence>
<evidence type="ECO:0000256" key="2">
    <source>
        <dbReference type="ARBA" id="ARBA00004651"/>
    </source>
</evidence>
<dbReference type="SUPFAM" id="SSF55874">
    <property type="entry name" value="ATPase domain of HSP90 chaperone/DNA topoisomerase II/histidine kinase"/>
    <property type="match status" value="1"/>
</dbReference>
<dbReference type="InterPro" id="IPR011006">
    <property type="entry name" value="CheY-like_superfamily"/>
</dbReference>
<evidence type="ECO:0000259" key="16">
    <source>
        <dbReference type="PROSITE" id="PS50885"/>
    </source>
</evidence>
<name>A0A7U4DMJ5_DESPD</name>
<dbReference type="Pfam" id="PF00072">
    <property type="entry name" value="Response_reg"/>
    <property type="match status" value="1"/>
</dbReference>
<dbReference type="SMART" id="SM00388">
    <property type="entry name" value="HisKA"/>
    <property type="match status" value="1"/>
</dbReference>
<evidence type="ECO:0000256" key="8">
    <source>
        <dbReference type="ARBA" id="ARBA00022777"/>
    </source>
</evidence>
<dbReference type="SUPFAM" id="SSF52172">
    <property type="entry name" value="CheY-like"/>
    <property type="match status" value="1"/>
</dbReference>
<dbReference type="Gene3D" id="3.30.450.20">
    <property type="entry name" value="PAS domain"/>
    <property type="match status" value="1"/>
</dbReference>
<dbReference type="PROSITE" id="PS50110">
    <property type="entry name" value="RESPONSE_REGULATORY"/>
    <property type="match status" value="1"/>
</dbReference>
<dbReference type="PROSITE" id="PS50885">
    <property type="entry name" value="HAMP"/>
    <property type="match status" value="1"/>
</dbReference>
<dbReference type="Gene3D" id="6.10.340.10">
    <property type="match status" value="1"/>
</dbReference>
<dbReference type="PANTHER" id="PTHR43065">
    <property type="entry name" value="SENSOR HISTIDINE KINASE"/>
    <property type="match status" value="1"/>
</dbReference>
<dbReference type="CDD" id="cd06225">
    <property type="entry name" value="HAMP"/>
    <property type="match status" value="1"/>
</dbReference>
<feature type="domain" description="Histidine kinase" evidence="14">
    <location>
        <begin position="428"/>
        <end position="655"/>
    </location>
</feature>
<evidence type="ECO:0000256" key="6">
    <source>
        <dbReference type="ARBA" id="ARBA00022679"/>
    </source>
</evidence>
<organism evidence="17 18">
    <name type="scientific">Desulfobulbus propionicus (strain ATCC 33891 / DSM 2032 / VKM B-1956 / 1pr3)</name>
    <dbReference type="NCBI Taxonomy" id="577650"/>
    <lineage>
        <taxon>Bacteria</taxon>
        <taxon>Pseudomonadati</taxon>
        <taxon>Thermodesulfobacteriota</taxon>
        <taxon>Desulfobulbia</taxon>
        <taxon>Desulfobulbales</taxon>
        <taxon>Desulfobulbaceae</taxon>
        <taxon>Desulfobulbus</taxon>
    </lineage>
</organism>
<evidence type="ECO:0000259" key="15">
    <source>
        <dbReference type="PROSITE" id="PS50110"/>
    </source>
</evidence>
<dbReference type="PRINTS" id="PR00344">
    <property type="entry name" value="BCTRLSENSOR"/>
</dbReference>
<reference evidence="17 18" key="1">
    <citation type="journal article" date="2011" name="Stand. Genomic Sci.">
        <title>Complete genome sequence of Desulfobulbus propionicus type strain (1pr3).</title>
        <authorList>
            <person name="Pagani I."/>
            <person name="Lapidus A."/>
            <person name="Nolan M."/>
            <person name="Lucas S."/>
            <person name="Hammon N."/>
            <person name="Deshpande S."/>
            <person name="Cheng J.F."/>
            <person name="Chertkov O."/>
            <person name="Davenport K."/>
            <person name="Tapia R."/>
            <person name="Han C."/>
            <person name="Goodwin L."/>
            <person name="Pitluck S."/>
            <person name="Liolios K."/>
            <person name="Mavromatis K."/>
            <person name="Ivanova N."/>
            <person name="Mikhailova N."/>
            <person name="Pati A."/>
            <person name="Chen A."/>
            <person name="Palaniappan K."/>
            <person name="Land M."/>
            <person name="Hauser L."/>
            <person name="Chang Y.J."/>
            <person name="Jeffries C.D."/>
            <person name="Detter J.C."/>
            <person name="Brambilla E."/>
            <person name="Kannan K.P."/>
            <person name="Djao O.D."/>
            <person name="Rohde M."/>
            <person name="Pukall R."/>
            <person name="Spring S."/>
            <person name="Goker M."/>
            <person name="Sikorski J."/>
            <person name="Woyke T."/>
            <person name="Bristow J."/>
            <person name="Eisen J.A."/>
            <person name="Markowitz V."/>
            <person name="Hugenholtz P."/>
            <person name="Kyrpides N.C."/>
            <person name="Klenk H.P."/>
        </authorList>
    </citation>
    <scope>NUCLEOTIDE SEQUENCE [LARGE SCALE GENOMIC DNA]</scope>
    <source>
        <strain evidence="18">ATCC 33891 / DSM 2032 / 1pr3</strain>
    </source>
</reference>
<evidence type="ECO:0000256" key="4">
    <source>
        <dbReference type="ARBA" id="ARBA00022475"/>
    </source>
</evidence>
<keyword evidence="5 11" id="KW-0597">Phosphoprotein</keyword>
<dbReference type="Gene3D" id="1.10.287.130">
    <property type="match status" value="1"/>
</dbReference>
<evidence type="ECO:0000256" key="9">
    <source>
        <dbReference type="ARBA" id="ARBA00022989"/>
    </source>
</evidence>
<dbReference type="Pfam" id="PF02518">
    <property type="entry name" value="HATPase_c"/>
    <property type="match status" value="1"/>
</dbReference>
<feature type="domain" description="HAMP" evidence="16">
    <location>
        <begin position="310"/>
        <end position="365"/>
    </location>
</feature>
<gene>
    <name evidence="17" type="ordered locus">Despr_0052</name>
</gene>
<evidence type="ECO:0000256" key="5">
    <source>
        <dbReference type="ARBA" id="ARBA00022553"/>
    </source>
</evidence>
<dbReference type="CDD" id="cd12914">
    <property type="entry name" value="PDC1_DGC_like"/>
    <property type="match status" value="1"/>
</dbReference>
<evidence type="ECO:0000259" key="14">
    <source>
        <dbReference type="PROSITE" id="PS50109"/>
    </source>
</evidence>
<dbReference type="InterPro" id="IPR036097">
    <property type="entry name" value="HisK_dim/P_sf"/>
</dbReference>
<dbReference type="InterPro" id="IPR005467">
    <property type="entry name" value="His_kinase_dom"/>
</dbReference>
<dbReference type="AlphaFoldDB" id="A0A7U4DMJ5"/>
<keyword evidence="4" id="KW-1003">Cell membrane</keyword>
<dbReference type="SMART" id="SM00304">
    <property type="entry name" value="HAMP"/>
    <property type="match status" value="1"/>
</dbReference>
<dbReference type="CDD" id="cd00156">
    <property type="entry name" value="REC"/>
    <property type="match status" value="1"/>
</dbReference>
<dbReference type="SUPFAM" id="SSF47384">
    <property type="entry name" value="Homodimeric domain of signal transducing histidine kinase"/>
    <property type="match status" value="1"/>
</dbReference>
<proteinExistence type="predicted"/>
<dbReference type="InterPro" id="IPR004358">
    <property type="entry name" value="Sig_transdc_His_kin-like_C"/>
</dbReference>
<dbReference type="InterPro" id="IPR036890">
    <property type="entry name" value="HATPase_C_sf"/>
</dbReference>
<feature type="domain" description="Response regulatory" evidence="15">
    <location>
        <begin position="677"/>
        <end position="792"/>
    </location>
</feature>
<dbReference type="EMBL" id="CP002364">
    <property type="protein sequence ID" value="ADW16246.1"/>
    <property type="molecule type" value="Genomic_DNA"/>
</dbReference>
<dbReference type="InterPro" id="IPR003594">
    <property type="entry name" value="HATPase_dom"/>
</dbReference>
<keyword evidence="10 13" id="KW-0472">Membrane</keyword>
<keyword evidence="8 17" id="KW-0418">Kinase</keyword>
<dbReference type="Pfam" id="PF02743">
    <property type="entry name" value="dCache_1"/>
    <property type="match status" value="1"/>
</dbReference>
<feature type="modified residue" description="4-aspartylphosphate" evidence="11">
    <location>
        <position position="726"/>
    </location>
</feature>